<feature type="region of interest" description="Disordered" evidence="1">
    <location>
        <begin position="1"/>
        <end position="20"/>
    </location>
</feature>
<comment type="caution">
    <text evidence="2">The sequence shown here is derived from an EMBL/GenBank/DDBJ whole genome shotgun (WGS) entry which is preliminary data.</text>
</comment>
<evidence type="ECO:0000256" key="1">
    <source>
        <dbReference type="SAM" id="MobiDB-lite"/>
    </source>
</evidence>
<reference evidence="2" key="1">
    <citation type="submission" date="2020-03" db="EMBL/GenBank/DDBJ databases">
        <title>Hybrid Assembly of Korean Phytophthora infestans isolates.</title>
        <authorList>
            <person name="Prokchorchik M."/>
            <person name="Lee Y."/>
            <person name="Seo J."/>
            <person name="Cho J.-H."/>
            <person name="Park Y.-E."/>
            <person name="Jang D.-C."/>
            <person name="Im J.-S."/>
            <person name="Choi J.-G."/>
            <person name="Park H.-J."/>
            <person name="Lee G.-B."/>
            <person name="Lee Y.-G."/>
            <person name="Hong S.-Y."/>
            <person name="Cho K."/>
            <person name="Sohn K.H."/>
        </authorList>
    </citation>
    <scope>NUCLEOTIDE SEQUENCE</scope>
    <source>
        <strain evidence="2">KR_2_A2</strain>
    </source>
</reference>
<sequence>MRNSFAASGVSECRDSSANRIGYANPTNLTSIAGSTAAATIPKCRDAAKNPNGYAGPTAVTPLTSPVTNTNLKA</sequence>
<gene>
    <name evidence="2" type="ORF">GN958_ATG19301</name>
</gene>
<feature type="region of interest" description="Disordered" evidence="1">
    <location>
        <begin position="46"/>
        <end position="74"/>
    </location>
</feature>
<proteinExistence type="predicted"/>
<feature type="compositionally biased region" description="Polar residues" evidence="1">
    <location>
        <begin position="61"/>
        <end position="74"/>
    </location>
</feature>
<accession>A0A8S9TS49</accession>
<evidence type="ECO:0000313" key="3">
    <source>
        <dbReference type="Proteomes" id="UP000704712"/>
    </source>
</evidence>
<dbReference type="EMBL" id="JAACNO010002731">
    <property type="protein sequence ID" value="KAF4131501.1"/>
    <property type="molecule type" value="Genomic_DNA"/>
</dbReference>
<evidence type="ECO:0000313" key="2">
    <source>
        <dbReference type="EMBL" id="KAF4131501.1"/>
    </source>
</evidence>
<dbReference type="Proteomes" id="UP000704712">
    <property type="component" value="Unassembled WGS sequence"/>
</dbReference>
<dbReference type="AlphaFoldDB" id="A0A8S9TS49"/>
<organism evidence="2 3">
    <name type="scientific">Phytophthora infestans</name>
    <name type="common">Potato late blight agent</name>
    <name type="synonym">Botrytis infestans</name>
    <dbReference type="NCBI Taxonomy" id="4787"/>
    <lineage>
        <taxon>Eukaryota</taxon>
        <taxon>Sar</taxon>
        <taxon>Stramenopiles</taxon>
        <taxon>Oomycota</taxon>
        <taxon>Peronosporomycetes</taxon>
        <taxon>Peronosporales</taxon>
        <taxon>Peronosporaceae</taxon>
        <taxon>Phytophthora</taxon>
    </lineage>
</organism>
<protein>
    <submittedName>
        <fullName evidence="2">Uncharacterized protein</fullName>
    </submittedName>
</protein>
<name>A0A8S9TS49_PHYIN</name>